<evidence type="ECO:0000313" key="2">
    <source>
        <dbReference type="Proteomes" id="UP000509684"/>
    </source>
</evidence>
<sequence>MHGEHFRTRAEAQQALVE</sequence>
<accession>A0A7D5SG90</accession>
<organism evidence="1 2">
    <name type="scientific">Candidatus Accumulibacter cognatus</name>
    <dbReference type="NCBI Taxonomy" id="2954383"/>
    <lineage>
        <taxon>Bacteria</taxon>
        <taxon>Pseudomonadati</taxon>
        <taxon>Pseudomonadota</taxon>
        <taxon>Betaproteobacteria</taxon>
        <taxon>Candidatus Accumulibacter</taxon>
    </lineage>
</organism>
<reference evidence="1 2" key="1">
    <citation type="journal article" date="2019" name="Microbiome">
        <title>Annotated bacterial chromosomes from frame-shift-corrected long-read metagenomic data.</title>
        <authorList>
            <person name="Arumugam K."/>
            <person name="Bagci C."/>
            <person name="Bessarab I."/>
            <person name="Beier S."/>
            <person name="Buchfink B."/>
            <person name="Gorska A."/>
            <person name="Qiu G."/>
            <person name="Huson D.H."/>
            <person name="Williams R.B.H."/>
        </authorList>
    </citation>
    <scope>NUCLEOTIDE SEQUENCE [LARGE SCALE GENOMIC DNA]</scope>
    <source>
        <strain evidence="1">SSA1</strain>
    </source>
</reference>
<dbReference type="KEGG" id="acog:HWD57_18680"/>
<proteinExistence type="predicted"/>
<dbReference type="AlphaFoldDB" id="A0A7D5SG90"/>
<protein>
    <submittedName>
        <fullName evidence="1">Uncharacterized protein</fullName>
    </submittedName>
</protein>
<dbReference type="Proteomes" id="UP000509684">
    <property type="component" value="Chromosome"/>
</dbReference>
<dbReference type="EMBL" id="CP058708">
    <property type="protein sequence ID" value="QLH52637.1"/>
    <property type="molecule type" value="Genomic_DNA"/>
</dbReference>
<name>A0A7D5SG90_9PROT</name>
<evidence type="ECO:0000313" key="1">
    <source>
        <dbReference type="EMBL" id="QLH52637.1"/>
    </source>
</evidence>
<gene>
    <name evidence="1" type="ORF">HWD57_18680</name>
</gene>